<evidence type="ECO:0000313" key="2">
    <source>
        <dbReference type="Proteomes" id="UP000596247"/>
    </source>
</evidence>
<dbReference type="Proteomes" id="UP000596247">
    <property type="component" value="Chromosome"/>
</dbReference>
<evidence type="ECO:0000313" key="1">
    <source>
        <dbReference type="EMBL" id="CAD5236099.1"/>
    </source>
</evidence>
<keyword evidence="2" id="KW-1185">Reference proteome</keyword>
<gene>
    <name evidence="1" type="ORF">LLCLJKAH_00110</name>
</gene>
<organism evidence="1 2">
    <name type="scientific">Klebsiella phage vB_KvM-Eowyn</name>
    <dbReference type="NCBI Taxonomy" id="2762819"/>
    <lineage>
        <taxon>Viruses</taxon>
        <taxon>Duplodnaviria</taxon>
        <taxon>Heunggongvirae</taxon>
        <taxon>Uroviricota</taxon>
        <taxon>Caudoviricetes</taxon>
        <taxon>Chimalliviridae</taxon>
        <taxon>Eowynvirus</taxon>
        <taxon>Eowynvirus eowyn</taxon>
    </lineage>
</organism>
<accession>A0A7R8MJE5</accession>
<sequence>MSEDAKLTITDDVGQASGQDVIREETPIISPASVAPAATMVKVMTAEPQPVQQVGSIIRLTAEMARYEESMNIRRSIDPVEGGKNQVKFLRAIQNLVYTPDASDFVVGMDYLMKKMSEDADGLFNDRTAFRFWDQMKLARLERQEIENLWRLLVSVTQAKDRKQVLEKQIDLDKALGYIKDSKVSERLRAYIAKISKVNLG</sequence>
<proteinExistence type="predicted"/>
<reference evidence="1 2" key="1">
    <citation type="submission" date="2020-09" db="EMBL/GenBank/DDBJ databases">
        <authorList>
            <person name="Jameson E."/>
        </authorList>
    </citation>
    <scope>NUCLEOTIDE SEQUENCE [LARGE SCALE GENOMIC DNA]</scope>
</reference>
<name>A0A7R8MJE5_9CAUD</name>
<dbReference type="EMBL" id="LR881104">
    <property type="protein sequence ID" value="CAD5236099.1"/>
    <property type="molecule type" value="Genomic_DNA"/>
</dbReference>
<protein>
    <submittedName>
        <fullName evidence="1">Uncharacterized protein</fullName>
    </submittedName>
</protein>